<proteinExistence type="predicted"/>
<dbReference type="OrthoDB" id="7219451at2"/>
<evidence type="ECO:0000313" key="1">
    <source>
        <dbReference type="EMBL" id="PAK75151.1"/>
    </source>
</evidence>
<name>A0A269XQR4_9PROT</name>
<organism evidence="1 2">
    <name type="scientific">Acetobacter fabarum</name>
    <dbReference type="NCBI Taxonomy" id="483199"/>
    <lineage>
        <taxon>Bacteria</taxon>
        <taxon>Pseudomonadati</taxon>
        <taxon>Pseudomonadota</taxon>
        <taxon>Alphaproteobacteria</taxon>
        <taxon>Acetobacterales</taxon>
        <taxon>Acetobacteraceae</taxon>
        <taxon>Acetobacter</taxon>
    </lineage>
</organism>
<dbReference type="EMBL" id="NCXK01000061">
    <property type="protein sequence ID" value="PAK75151.1"/>
    <property type="molecule type" value="Genomic_DNA"/>
</dbReference>
<reference evidence="1 2" key="1">
    <citation type="submission" date="2017-04" db="EMBL/GenBank/DDBJ databases">
        <title>Kefir bacterial isolates.</title>
        <authorList>
            <person name="Kim Y."/>
            <person name="Blasche S."/>
            <person name="Patil K.R."/>
        </authorList>
    </citation>
    <scope>NUCLEOTIDE SEQUENCE [LARGE SCALE GENOMIC DNA]</scope>
    <source>
        <strain evidence="1 2">KR</strain>
    </source>
</reference>
<gene>
    <name evidence="1" type="ORF">B8X00_13685</name>
</gene>
<dbReference type="AlphaFoldDB" id="A0A269XQR4"/>
<evidence type="ECO:0000313" key="2">
    <source>
        <dbReference type="Proteomes" id="UP000216151"/>
    </source>
</evidence>
<keyword evidence="2" id="KW-1185">Reference proteome</keyword>
<dbReference type="RefSeq" id="WP_095350581.1">
    <property type="nucleotide sequence ID" value="NZ_NCXK01000061.1"/>
</dbReference>
<comment type="caution">
    <text evidence="1">The sequence shown here is derived from an EMBL/GenBank/DDBJ whole genome shotgun (WGS) entry which is preliminary data.</text>
</comment>
<protein>
    <submittedName>
        <fullName evidence="1">Uncharacterized protein</fullName>
    </submittedName>
</protein>
<dbReference type="Proteomes" id="UP000216151">
    <property type="component" value="Unassembled WGS sequence"/>
</dbReference>
<sequence length="118" mass="13196">MHKQIAVTPLWRGVPSNMPADVLARGQQAALISVSIAPCDRVWSARERLADELVRVCYGRDIPEHNRTALACMMHILVEQAVPGLPGQHVQRNAPPPPQGDGEWYRHWFAVTRREGSV</sequence>
<accession>A0A269XQR4</accession>